<organism evidence="1 2">
    <name type="scientific">Streptomyces venezuelae</name>
    <dbReference type="NCBI Taxonomy" id="54571"/>
    <lineage>
        <taxon>Bacteria</taxon>
        <taxon>Bacillati</taxon>
        <taxon>Actinomycetota</taxon>
        <taxon>Actinomycetes</taxon>
        <taxon>Kitasatosporales</taxon>
        <taxon>Streptomycetaceae</taxon>
        <taxon>Streptomyces</taxon>
    </lineage>
</organism>
<name>A0A5P2C723_STRVZ</name>
<gene>
    <name evidence="1" type="ORF">DEJ48_38830</name>
</gene>
<sequence length="104" mass="12302">MDDPTEEALGDLLSEMNLAHRFVILERLDLEPADQHYIHVYLNDDRSYQIEYREGSADQHYQAHIPRLHEVFGPEATIAKTMMDWAHNRTEWRKALPWTPMSPQ</sequence>
<dbReference type="OrthoDB" id="3829914at2"/>
<dbReference type="Proteomes" id="UP000322927">
    <property type="component" value="Chromosome"/>
</dbReference>
<proteinExistence type="predicted"/>
<evidence type="ECO:0000313" key="2">
    <source>
        <dbReference type="Proteomes" id="UP000322927"/>
    </source>
</evidence>
<accession>A0A5P2C723</accession>
<protein>
    <submittedName>
        <fullName evidence="1">Uncharacterized protein</fullName>
    </submittedName>
</protein>
<dbReference type="EMBL" id="CP029192">
    <property type="protein sequence ID" value="QES38575.1"/>
    <property type="molecule type" value="Genomic_DNA"/>
</dbReference>
<dbReference type="AlphaFoldDB" id="A0A5P2C723"/>
<evidence type="ECO:0000313" key="1">
    <source>
        <dbReference type="EMBL" id="QES38575.1"/>
    </source>
</evidence>
<reference evidence="1 2" key="1">
    <citation type="submission" date="2018-05" db="EMBL/GenBank/DDBJ databases">
        <title>Streptomyces venezuelae.</title>
        <authorList>
            <person name="Kim W."/>
            <person name="Lee N."/>
            <person name="Cho B.-K."/>
        </authorList>
    </citation>
    <scope>NUCLEOTIDE SEQUENCE [LARGE SCALE GENOMIC DNA]</scope>
    <source>
        <strain evidence="1 2">ATCC 14584</strain>
    </source>
</reference>